<evidence type="ECO:0000256" key="3">
    <source>
        <dbReference type="ARBA" id="ARBA00022989"/>
    </source>
</evidence>
<gene>
    <name evidence="6" type="ORF">ATEIFO6365_0002105600</name>
</gene>
<evidence type="ECO:0000313" key="7">
    <source>
        <dbReference type="Proteomes" id="UP000452235"/>
    </source>
</evidence>
<dbReference type="PANTHER" id="PTHR28234:SF1">
    <property type="entry name" value="NUCLEAR CONTROL OF ATPASE PROTEIN 2"/>
    <property type="match status" value="1"/>
</dbReference>
<keyword evidence="3" id="KW-1133">Transmembrane helix</keyword>
<dbReference type="OrthoDB" id="413313at2759"/>
<reference evidence="6 7" key="1">
    <citation type="submission" date="2020-01" db="EMBL/GenBank/DDBJ databases">
        <title>Aspergillus terreus IFO 6365 whole genome shotgun sequence.</title>
        <authorList>
            <person name="Kanamasa S."/>
            <person name="Takahashi H."/>
        </authorList>
    </citation>
    <scope>NUCLEOTIDE SEQUENCE [LARGE SCALE GENOMIC DNA]</scope>
    <source>
        <strain evidence="6 7">IFO 6365</strain>
    </source>
</reference>
<dbReference type="GO" id="GO:0005741">
    <property type="term" value="C:mitochondrial outer membrane"/>
    <property type="evidence" value="ECO:0007669"/>
    <property type="project" value="TreeGrafter"/>
</dbReference>
<comment type="caution">
    <text evidence="6">The sequence shown here is derived from an EMBL/GenBank/DDBJ whole genome shotgun (WGS) entry which is preliminary data.</text>
</comment>
<evidence type="ECO:0000256" key="4">
    <source>
        <dbReference type="ARBA" id="ARBA00023128"/>
    </source>
</evidence>
<keyword evidence="2" id="KW-0812">Transmembrane</keyword>
<name>A0A5M3YW14_ASPTE</name>
<keyword evidence="7" id="KW-1185">Reference proteome</keyword>
<dbReference type="VEuPathDB" id="FungiDB:ATEG_02774"/>
<dbReference type="EMBL" id="BLJY01000002">
    <property type="protein sequence ID" value="GFF13945.1"/>
    <property type="molecule type" value="Genomic_DNA"/>
</dbReference>
<sequence>MSAAAQLLLVGGNTRLENLKQQINDSSVTALDVNLNADELESCAHTINSLGDILDSLSAPPKSPPLLRAKEIADSISKLDPSSIQQLADSGPLAAHTAHLWWLVAGKAAVQTLSALLDTFLEQGILLNDEILYWDDVLGSQWYIALYALQTSPFRLWHKFVQARSSHGYTAIQTTPLARSVQGGWMHFYDSVRRCINEREQRILRGKLLSILTGTKTDVRRKRISLKAMKNFNATGIGILLREFFPSGTDDDLPKGATFESYTDSSWHQAVDRGVIAMETLLRTALDDTKGPDCAEFVLTAVNEQSSASPSWPQTMSVQAQTRVIERLETILRDLLPRYTATSISNMEIYGRPSRIVRYWLPLSIGVFSASTSLNVLYSRRYELLSWISDIGSTAVDFWTNWVLEPIQRLIGTIRHDEQSEIALMSKNSLEADRASLERMVVDFVLDHGKHGQGDNAIDTSVIADKVREGDLTPVLMAYEKDLRTPFIGTVRGDLVRALLIQIQKTKVDVEIAIGGIDSLLRSQELVFGFVGLTPGILVSYACLQWLWRTFGNRKGLRMGRQQDDLRHALRRVHRTLTQPPAPVDGVLTYKSQGLLICESETMLRKAQTVLKGADFRAFRQDVSDLINGSDVRRQLSVVERLGWTYLKWMQ</sequence>
<evidence type="ECO:0000313" key="6">
    <source>
        <dbReference type="EMBL" id="GFF13945.1"/>
    </source>
</evidence>
<accession>A0A5M3YW14</accession>
<keyword evidence="4" id="KW-0496">Mitochondrion</keyword>
<evidence type="ECO:0000256" key="2">
    <source>
        <dbReference type="ARBA" id="ARBA00022692"/>
    </source>
</evidence>
<dbReference type="Pfam" id="PF08637">
    <property type="entry name" value="NCA2"/>
    <property type="match status" value="1"/>
</dbReference>
<organism evidence="6 7">
    <name type="scientific">Aspergillus terreus</name>
    <dbReference type="NCBI Taxonomy" id="33178"/>
    <lineage>
        <taxon>Eukaryota</taxon>
        <taxon>Fungi</taxon>
        <taxon>Dikarya</taxon>
        <taxon>Ascomycota</taxon>
        <taxon>Pezizomycotina</taxon>
        <taxon>Eurotiomycetes</taxon>
        <taxon>Eurotiomycetidae</taxon>
        <taxon>Eurotiales</taxon>
        <taxon>Aspergillaceae</taxon>
        <taxon>Aspergillus</taxon>
        <taxon>Aspergillus subgen. Circumdati</taxon>
    </lineage>
</organism>
<evidence type="ECO:0000256" key="1">
    <source>
        <dbReference type="ARBA" id="ARBA00004225"/>
    </source>
</evidence>
<proteinExistence type="predicted"/>
<dbReference type="InterPro" id="IPR013946">
    <property type="entry name" value="NCA2-like"/>
</dbReference>
<comment type="subcellular location">
    <subcellularLocation>
        <location evidence="1">Mitochondrion membrane</location>
        <topology evidence="1">Multi-pass membrane protein</topology>
    </subcellularLocation>
</comment>
<protein>
    <submittedName>
        <fullName evidence="6">ATP synthase regulation protein NCA2</fullName>
    </submittedName>
</protein>
<dbReference type="PANTHER" id="PTHR28234">
    <property type="entry name" value="NUCLEAR CONTROL OF ATPASE PROTEIN 2"/>
    <property type="match status" value="1"/>
</dbReference>
<keyword evidence="5" id="KW-0472">Membrane</keyword>
<evidence type="ECO:0000256" key="5">
    <source>
        <dbReference type="ARBA" id="ARBA00023136"/>
    </source>
</evidence>
<dbReference type="AlphaFoldDB" id="A0A5M3YW14"/>
<dbReference type="Proteomes" id="UP000452235">
    <property type="component" value="Unassembled WGS sequence"/>
</dbReference>